<dbReference type="OrthoDB" id="8936120at2759"/>
<keyword evidence="7" id="KW-0472">Membrane</keyword>
<evidence type="ECO:0000256" key="6">
    <source>
        <dbReference type="ARBA" id="ARBA00022989"/>
    </source>
</evidence>
<evidence type="ECO:0000313" key="13">
    <source>
        <dbReference type="Proteomes" id="UP000189705"/>
    </source>
</evidence>
<dbReference type="GO" id="GO:0002474">
    <property type="term" value="P:antigen processing and presentation of peptide antigen via MHC class I"/>
    <property type="evidence" value="ECO:0007669"/>
    <property type="project" value="UniProtKB-KW"/>
</dbReference>
<evidence type="ECO:0000259" key="12">
    <source>
        <dbReference type="Pfam" id="PF00129"/>
    </source>
</evidence>
<evidence type="ECO:0000256" key="5">
    <source>
        <dbReference type="ARBA" id="ARBA00022859"/>
    </source>
</evidence>
<dbReference type="GO" id="GO:0006955">
    <property type="term" value="P:immune response"/>
    <property type="evidence" value="ECO:0007669"/>
    <property type="project" value="TreeGrafter"/>
</dbReference>
<dbReference type="RefSeq" id="XP_006039118.1">
    <property type="nucleotide sequence ID" value="XM_006039056.2"/>
</dbReference>
<evidence type="ECO:0000256" key="10">
    <source>
        <dbReference type="RuleBase" id="RU004439"/>
    </source>
</evidence>
<feature type="chain" id="PRO_5010528063" evidence="11">
    <location>
        <begin position="26"/>
        <end position="188"/>
    </location>
</feature>
<name>A0A1U7SJP1_ALLSI</name>
<dbReference type="STRING" id="38654.A0A1U7SJP1"/>
<evidence type="ECO:0000313" key="14">
    <source>
        <dbReference type="RefSeq" id="XP_006039118.1"/>
    </source>
</evidence>
<dbReference type="SUPFAM" id="SSF54452">
    <property type="entry name" value="MHC antigen-recognition domain"/>
    <property type="match status" value="1"/>
</dbReference>
<dbReference type="GO" id="GO:0005615">
    <property type="term" value="C:extracellular space"/>
    <property type="evidence" value="ECO:0007669"/>
    <property type="project" value="TreeGrafter"/>
</dbReference>
<keyword evidence="9" id="KW-0325">Glycoprotein</keyword>
<dbReference type="PANTHER" id="PTHR16675">
    <property type="entry name" value="MHC CLASS I-RELATED"/>
    <property type="match status" value="1"/>
</dbReference>
<keyword evidence="6" id="KW-1133">Transmembrane helix</keyword>
<dbReference type="PANTHER" id="PTHR16675:SF242">
    <property type="entry name" value="MAJOR HISTOCOMPATIBILITY COMPLEX CLASS I-RELATED GENE PROTEIN"/>
    <property type="match status" value="1"/>
</dbReference>
<evidence type="ECO:0000256" key="9">
    <source>
        <dbReference type="ARBA" id="ARBA00023180"/>
    </source>
</evidence>
<dbReference type="FunFam" id="3.30.500.10:FF:000001">
    <property type="entry name" value="H-2 class I histocompatibility antigen, alpha chain"/>
    <property type="match status" value="1"/>
</dbReference>
<dbReference type="InterPro" id="IPR001039">
    <property type="entry name" value="MHC_I_a_a1/a2"/>
</dbReference>
<dbReference type="GeneID" id="102382365"/>
<evidence type="ECO:0000256" key="11">
    <source>
        <dbReference type="SAM" id="SignalP"/>
    </source>
</evidence>
<reference evidence="14" key="1">
    <citation type="submission" date="2025-08" db="UniProtKB">
        <authorList>
            <consortium name="RefSeq"/>
        </authorList>
    </citation>
    <scope>IDENTIFICATION</scope>
</reference>
<keyword evidence="3" id="KW-0812">Transmembrane</keyword>
<evidence type="ECO:0000256" key="4">
    <source>
        <dbReference type="ARBA" id="ARBA00022729"/>
    </source>
</evidence>
<dbReference type="AlphaFoldDB" id="A0A1U7SJP1"/>
<gene>
    <name evidence="14" type="primary">LOC102382365</name>
</gene>
<comment type="similarity">
    <text evidence="10">Belongs to the MHC class I family.</text>
</comment>
<dbReference type="PRINTS" id="PR01638">
    <property type="entry name" value="MHCCLASSI"/>
</dbReference>
<dbReference type="Proteomes" id="UP000189705">
    <property type="component" value="Unplaced"/>
</dbReference>
<feature type="non-terminal residue" evidence="14">
    <location>
        <position position="188"/>
    </location>
</feature>
<keyword evidence="5" id="KW-0391">Immunity</keyword>
<dbReference type="InterPro" id="IPR037055">
    <property type="entry name" value="MHC_I-like_Ag-recog_sf"/>
</dbReference>
<evidence type="ECO:0000256" key="7">
    <source>
        <dbReference type="ARBA" id="ARBA00023136"/>
    </source>
</evidence>
<dbReference type="InterPro" id="IPR050208">
    <property type="entry name" value="MHC_class-I_related"/>
</dbReference>
<dbReference type="Gene3D" id="3.30.500.10">
    <property type="entry name" value="MHC class I-like antigen recognition-like"/>
    <property type="match status" value="1"/>
</dbReference>
<dbReference type="InterPro" id="IPR011161">
    <property type="entry name" value="MHC_I-like_Ag-recog"/>
</dbReference>
<proteinExistence type="inferred from homology"/>
<sequence length="188" mass="21474">MAPDSQLRFLLLLVGTVAVLRTSAGSHSYRHFYMAVSDPSMAMPEFTAVGYVDDQQVLHYDSETQRQEPRRDWVQGAVNPDFWDRESRTLRRWQDGFKRNLLTLQYRYNQTGGSHTLQFTYGCELRADGSTGGHMQLGYDGADFISYDLATRTWVAAPAQAQRTQRRWNMDTAIVQTASAYLEETCIA</sequence>
<comment type="subcellular location">
    <subcellularLocation>
        <location evidence="1">Membrane</location>
        <topology evidence="1">Single-pass type I membrane protein</topology>
    </subcellularLocation>
</comment>
<dbReference type="Pfam" id="PF00129">
    <property type="entry name" value="MHC_I"/>
    <property type="match status" value="1"/>
</dbReference>
<dbReference type="InParanoid" id="A0A1U7SJP1"/>
<feature type="domain" description="MHC class I-like antigen recognition-like" evidence="12">
    <location>
        <begin position="25"/>
        <end position="187"/>
    </location>
</feature>
<protein>
    <submittedName>
        <fullName evidence="14">Major histocompatibility complex class I-related gene protein-like</fullName>
    </submittedName>
</protein>
<dbReference type="InterPro" id="IPR011162">
    <property type="entry name" value="MHC_I/II-like_Ag-recog"/>
</dbReference>
<dbReference type="GO" id="GO:0009897">
    <property type="term" value="C:external side of plasma membrane"/>
    <property type="evidence" value="ECO:0007669"/>
    <property type="project" value="TreeGrafter"/>
</dbReference>
<keyword evidence="8" id="KW-1015">Disulfide bond</keyword>
<evidence type="ECO:0000256" key="2">
    <source>
        <dbReference type="ARBA" id="ARBA00022451"/>
    </source>
</evidence>
<keyword evidence="13" id="KW-1185">Reference proteome</keyword>
<dbReference type="KEGG" id="asn:102382365"/>
<accession>A0A1U7SJP1</accession>
<keyword evidence="4 11" id="KW-0732">Signal</keyword>
<evidence type="ECO:0000256" key="8">
    <source>
        <dbReference type="ARBA" id="ARBA00023157"/>
    </source>
</evidence>
<keyword evidence="2" id="KW-0490">MHC I</keyword>
<feature type="signal peptide" evidence="11">
    <location>
        <begin position="1"/>
        <end position="25"/>
    </location>
</feature>
<evidence type="ECO:0000256" key="3">
    <source>
        <dbReference type="ARBA" id="ARBA00022692"/>
    </source>
</evidence>
<dbReference type="GO" id="GO:0042612">
    <property type="term" value="C:MHC class I protein complex"/>
    <property type="evidence" value="ECO:0007669"/>
    <property type="project" value="UniProtKB-KW"/>
</dbReference>
<organism evidence="13 14">
    <name type="scientific">Alligator sinensis</name>
    <name type="common">Chinese alligator</name>
    <dbReference type="NCBI Taxonomy" id="38654"/>
    <lineage>
        <taxon>Eukaryota</taxon>
        <taxon>Metazoa</taxon>
        <taxon>Chordata</taxon>
        <taxon>Craniata</taxon>
        <taxon>Vertebrata</taxon>
        <taxon>Euteleostomi</taxon>
        <taxon>Archelosauria</taxon>
        <taxon>Archosauria</taxon>
        <taxon>Crocodylia</taxon>
        <taxon>Alligatoridae</taxon>
        <taxon>Alligatorinae</taxon>
        <taxon>Alligator</taxon>
    </lineage>
</organism>
<evidence type="ECO:0000256" key="1">
    <source>
        <dbReference type="ARBA" id="ARBA00004479"/>
    </source>
</evidence>